<dbReference type="Pfam" id="PF08101">
    <property type="entry name" value="Msb1-Mug8_dom"/>
    <property type="match status" value="1"/>
</dbReference>
<feature type="region of interest" description="Disordered" evidence="1">
    <location>
        <begin position="173"/>
        <end position="201"/>
    </location>
</feature>
<dbReference type="Proteomes" id="UP000076532">
    <property type="component" value="Unassembled WGS sequence"/>
</dbReference>
<dbReference type="AlphaFoldDB" id="A0A166F410"/>
<feature type="region of interest" description="Disordered" evidence="1">
    <location>
        <begin position="111"/>
        <end position="148"/>
    </location>
</feature>
<gene>
    <name evidence="3" type="ORF">FIBSPDRAFT_1047504</name>
</gene>
<proteinExistence type="predicted"/>
<accession>A0A166F410</accession>
<feature type="region of interest" description="Disordered" evidence="1">
    <location>
        <begin position="830"/>
        <end position="1269"/>
    </location>
</feature>
<organism evidence="3 4">
    <name type="scientific">Athelia psychrophila</name>
    <dbReference type="NCBI Taxonomy" id="1759441"/>
    <lineage>
        <taxon>Eukaryota</taxon>
        <taxon>Fungi</taxon>
        <taxon>Dikarya</taxon>
        <taxon>Basidiomycota</taxon>
        <taxon>Agaricomycotina</taxon>
        <taxon>Agaricomycetes</taxon>
        <taxon>Agaricomycetidae</taxon>
        <taxon>Atheliales</taxon>
        <taxon>Atheliaceae</taxon>
        <taxon>Athelia</taxon>
    </lineage>
</organism>
<dbReference type="STRING" id="436010.A0A166F410"/>
<feature type="compositionally biased region" description="Basic and acidic residues" evidence="1">
    <location>
        <begin position="949"/>
        <end position="965"/>
    </location>
</feature>
<protein>
    <recommendedName>
        <fullName evidence="2">Meiotically up-regulated protein Msb1/Mug8 domain-containing protein</fullName>
    </recommendedName>
</protein>
<dbReference type="PANTHER" id="PTHR28093">
    <property type="entry name" value="MORPHOGENESIS-RELATED PROTEIN MSB1"/>
    <property type="match status" value="1"/>
</dbReference>
<feature type="compositionally biased region" description="Pro residues" evidence="1">
    <location>
        <begin position="1199"/>
        <end position="1216"/>
    </location>
</feature>
<sequence>MATAENTGSDAAPSRKAHFQSHLHQPPTPAFLTPSPASYNSPEENADEKEQQSLHATSCLTPFSKPSFELRFSLDSLPFSSQMTSLFSRSRKNSTPSKPHTLPPGVALVPVPSNGNGQGPSDEFGRVASRQGGRAATFGGKSPQTPSKEYLRPHVGAGLASASTDDFMSQIPDGSFLPLNLDRPHQTGQQPGAPGPGQQQDYGYLAYERHVVLGLAEVSALVEVVAHELDARGLTTPFVFTTSALDISAPAIRRLIRAFLTTCARPGDRVEEARWREEARFAGPHELGTCLRWGLARVVRVAGGCEVRGMISWENYLDFRDSEAALGYPATHFPTILTQLPAPLQHTLLTLLTLLARLTAHSAASGHTPPSLSPLFGPLLFGLGPATLPFHHAYIHYLRAVHAMEHLLLAFIRNGAAREPVNTPTRLKEWIGGYPAMLPQLHARNRGARPQARRGARTAKVVSVRRNVRMYSPDLVKTAAAWARAPATEVGPGANGLAASKEWARVAPAGLKLAPRYSEGYKKRMDLPAAFNPDSGTPFAASANGSSNGSSPTDYFNLLGGAAEGEDKYRSLTDLKWGTFESAGFGGLEPGEGKLQFDLTESARNARTAKRATLTWTDFSSSGFSRTDAPLSTSLQFTPSLPPPSSLPAATLEMHKKLQKTVKKLPPFGWDTTPVVGQEEVIEEAFVDVFCDLVYGGGWMDVERGEEVGRECNWALVEYKSLPVKALTAAGGSDPRTGTTLMLFEEFVPLEYRQQLDALNNASSARSRLPSLFTQSSKNKAGKGWRPAATLNGRPYVVGHVPRSPSYREVEFEGLLRGNASSTKIISLSTTNSNNANAGSKLAPAATPERAGTPRPPLAPDLLPEPVTPARKTRSRGEDDGEPGTPGTPQSTSKRLSRFRMPVPLPSPSSATRKAAKVPAEYSTLDFETRFAGVSDDESGGDTAGSGGAEREQRRQERRQSRDDAWVDILVATHNRRMGAQEADSPGARRERDRGRGGKGGRLDPELASMEGARALSPPSDDEFGPRAPEEVSYQESEHEPDAAPEEREEAEAAGHDEQQEEEDVTSIMSHPRRQMVSYFDLHPERRPKPRASDEEDDDPRARLAQSDESHEDNANPARMSAIDVPDFATPEEERHQQETGHSRVESMTLPTIIIPPPRTTSKTAALIEMYRGKEKEGNSPVGLDSRLPMRSASKESLPLPPTPPVKVLTPPPASPTPLADELEEEPTPEVDPELAPPAVELAASGRDSPARYIHGAPLHNVVEEEEED</sequence>
<dbReference type="Gene3D" id="1.10.555.10">
    <property type="entry name" value="Rho GTPase activation protein"/>
    <property type="match status" value="1"/>
</dbReference>
<dbReference type="EMBL" id="KV417593">
    <property type="protein sequence ID" value="KZP16412.1"/>
    <property type="molecule type" value="Genomic_DNA"/>
</dbReference>
<name>A0A166F410_9AGAM</name>
<dbReference type="PANTHER" id="PTHR28093:SF1">
    <property type="entry name" value="MORPHOGENESIS-RELATED PROTEIN MSB1"/>
    <property type="match status" value="1"/>
</dbReference>
<evidence type="ECO:0000313" key="3">
    <source>
        <dbReference type="EMBL" id="KZP16412.1"/>
    </source>
</evidence>
<evidence type="ECO:0000259" key="2">
    <source>
        <dbReference type="Pfam" id="PF08101"/>
    </source>
</evidence>
<feature type="compositionally biased region" description="Acidic residues" evidence="1">
    <location>
        <begin position="1221"/>
        <end position="1233"/>
    </location>
</feature>
<reference evidence="3 4" key="1">
    <citation type="journal article" date="2016" name="Mol. Biol. Evol.">
        <title>Comparative Genomics of Early-Diverging Mushroom-Forming Fungi Provides Insights into the Origins of Lignocellulose Decay Capabilities.</title>
        <authorList>
            <person name="Nagy L.G."/>
            <person name="Riley R."/>
            <person name="Tritt A."/>
            <person name="Adam C."/>
            <person name="Daum C."/>
            <person name="Floudas D."/>
            <person name="Sun H."/>
            <person name="Yadav J.S."/>
            <person name="Pangilinan J."/>
            <person name="Larsson K.H."/>
            <person name="Matsuura K."/>
            <person name="Barry K."/>
            <person name="Labutti K."/>
            <person name="Kuo R."/>
            <person name="Ohm R.A."/>
            <person name="Bhattacharya S.S."/>
            <person name="Shirouzu T."/>
            <person name="Yoshinaga Y."/>
            <person name="Martin F.M."/>
            <person name="Grigoriev I.V."/>
            <person name="Hibbett D.S."/>
        </authorList>
    </citation>
    <scope>NUCLEOTIDE SEQUENCE [LARGE SCALE GENOMIC DNA]</scope>
    <source>
        <strain evidence="3 4">CBS 109695</strain>
    </source>
</reference>
<feature type="compositionally biased region" description="Basic and acidic residues" evidence="1">
    <location>
        <begin position="987"/>
        <end position="1005"/>
    </location>
</feature>
<feature type="compositionally biased region" description="Basic and acidic residues" evidence="1">
    <location>
        <begin position="1024"/>
        <end position="1058"/>
    </location>
</feature>
<feature type="compositionally biased region" description="Basic and acidic residues" evidence="1">
    <location>
        <begin position="1100"/>
        <end position="1114"/>
    </location>
</feature>
<evidence type="ECO:0000313" key="4">
    <source>
        <dbReference type="Proteomes" id="UP000076532"/>
    </source>
</evidence>
<dbReference type="SUPFAM" id="SSF48350">
    <property type="entry name" value="GTPase activation domain, GAP"/>
    <property type="match status" value="1"/>
</dbReference>
<feature type="domain" description="Meiotically up-regulated protein Msb1/Mug8" evidence="2">
    <location>
        <begin position="217"/>
        <end position="418"/>
    </location>
</feature>
<dbReference type="OrthoDB" id="3362494at2759"/>
<feature type="region of interest" description="Disordered" evidence="1">
    <location>
        <begin position="1"/>
        <end position="58"/>
    </location>
</feature>
<dbReference type="InterPro" id="IPR037508">
    <property type="entry name" value="Msb1/Mug8"/>
</dbReference>
<keyword evidence="4" id="KW-1185">Reference proteome</keyword>
<feature type="compositionally biased region" description="Low complexity" evidence="1">
    <location>
        <begin position="830"/>
        <end position="841"/>
    </location>
</feature>
<feature type="compositionally biased region" description="Low complexity" evidence="1">
    <location>
        <begin position="186"/>
        <end position="200"/>
    </location>
</feature>
<feature type="compositionally biased region" description="Basic and acidic residues" evidence="1">
    <location>
        <begin position="1132"/>
        <end position="1145"/>
    </location>
</feature>
<dbReference type="InterPro" id="IPR012965">
    <property type="entry name" value="Msb1/Mug8_dom"/>
</dbReference>
<evidence type="ECO:0000256" key="1">
    <source>
        <dbReference type="SAM" id="MobiDB-lite"/>
    </source>
</evidence>
<dbReference type="InterPro" id="IPR008936">
    <property type="entry name" value="Rho_GTPase_activation_prot"/>
</dbReference>
<feature type="compositionally biased region" description="Basic and acidic residues" evidence="1">
    <location>
        <begin position="1082"/>
        <end position="1093"/>
    </location>
</feature>